<keyword evidence="2" id="KW-0812">Transmembrane</keyword>
<keyword evidence="2" id="KW-0472">Membrane</keyword>
<feature type="region of interest" description="Disordered" evidence="1">
    <location>
        <begin position="365"/>
        <end position="411"/>
    </location>
</feature>
<feature type="domain" description="Peptidase M56" evidence="3">
    <location>
        <begin position="119"/>
        <end position="329"/>
    </location>
</feature>
<feature type="compositionally biased region" description="Acidic residues" evidence="1">
    <location>
        <begin position="365"/>
        <end position="378"/>
    </location>
</feature>
<dbReference type="Pfam" id="PF05569">
    <property type="entry name" value="Peptidase_M56"/>
    <property type="match status" value="1"/>
</dbReference>
<keyword evidence="2" id="KW-1133">Transmembrane helix</keyword>
<feature type="transmembrane region" description="Helical" evidence="2">
    <location>
        <begin position="131"/>
        <end position="151"/>
    </location>
</feature>
<evidence type="ECO:0000256" key="2">
    <source>
        <dbReference type="SAM" id="Phobius"/>
    </source>
</evidence>
<dbReference type="Proteomes" id="UP001596472">
    <property type="component" value="Unassembled WGS sequence"/>
</dbReference>
<proteinExistence type="predicted"/>
<organism evidence="4 5">
    <name type="scientific">Haloferula chungangensis</name>
    <dbReference type="NCBI Taxonomy" id="1048331"/>
    <lineage>
        <taxon>Bacteria</taxon>
        <taxon>Pseudomonadati</taxon>
        <taxon>Verrucomicrobiota</taxon>
        <taxon>Verrucomicrobiia</taxon>
        <taxon>Verrucomicrobiales</taxon>
        <taxon>Verrucomicrobiaceae</taxon>
        <taxon>Haloferula</taxon>
    </lineage>
</organism>
<feature type="region of interest" description="Disordered" evidence="1">
    <location>
        <begin position="686"/>
        <end position="723"/>
    </location>
</feature>
<feature type="transmembrane region" description="Helical" evidence="2">
    <location>
        <begin position="6"/>
        <end position="31"/>
    </location>
</feature>
<feature type="transmembrane region" description="Helical" evidence="2">
    <location>
        <begin position="200"/>
        <end position="221"/>
    </location>
</feature>
<sequence length="966" mass="106426">MNFSEFAVSFTQAILHFFWIGGLVGGLVFLIDRLWIRTPAARHAVYLVGMLVLAGTFPACMLFIGEKEGGPSIAGAQEMGHVEKRELSEPAATIESDPVSVPHDGVGFLSGTEGLVVVLEDERPVFWKACAPWVITLYLIGISVMILRLLFGWRCSARLLAGSSSMVGEHWRHEMNKMGMTLGLRVMPLLRWSQEVASPVVLGLVKPVILLPVALATRLSLVQVEAVIAHELAHLQRRDPLVLVIQRMIETVLFFHPLVWWMSRVLEQSREEACDDLVLALGCDPADYAEALVLCSELRWENGASLPEGSVSLAATGNRVHPLERRVMRLLGEGGPGGVRLGNVGWMVGLLSLAGVAITMALTDSDPDSDLDSDESADGDSQAGSEESIDGGEGEFIDRKENREPRMDGTPVDLDFTAGIWNLPMDQFVLRPDAKEVTVVNFDFPPILSKVARTPGATAGEDRVNLNKAKVGQLFIPEPDVVMPINGVVMAPVDLGEKAIDQRVIREGLKGKSLSEVADEVILWNRRNPGMVSHRMVAGQHYATLEPSGRIVMMGVHGKPGKLWVQFVPIGRLEIGENALRNQEELRRACEKMFADTRLLEKRDEGIDREYWPAEVKALNPIRVYTDRANVVVVLKWDRGVESGLYVGLIVSSYAPRVGRDGQHGFEFEEVGEPVISYRREVETPSGTLNPVIPNHPKTEENYGRLPERKPDRGEPRGNLDFSETSTTLNFSWLVPHPDRDLVQVIDLGSRPTLSTVPRKPGSTKEQDLAAIEKGKVGDLFVPEPDVIMPVNGAILAPLELGVPASFSLGVVSAIKGLNYGEIVDGIVQWNRDHPGTTRHKLVAGKHYAALNPDGEVVVFGLPGDPKEILVNLQPLKVRMPVEPVNREAIRLNIALENDEAVYTMNYKVVELGDIEDLVRERHEKYPRVEVKISSDREIKFERLSAVISAVEKAGILPLNIEIIAN</sequence>
<feature type="transmembrane region" description="Helical" evidence="2">
    <location>
        <begin position="43"/>
        <end position="64"/>
    </location>
</feature>
<dbReference type="PANTHER" id="PTHR34978">
    <property type="entry name" value="POSSIBLE SENSOR-TRANSDUCER PROTEIN BLAR"/>
    <property type="match status" value="1"/>
</dbReference>
<dbReference type="CDD" id="cd07341">
    <property type="entry name" value="M56_BlaR1_MecR1_like"/>
    <property type="match status" value="1"/>
</dbReference>
<accession>A0ABW2LBX6</accession>
<evidence type="ECO:0000313" key="4">
    <source>
        <dbReference type="EMBL" id="MFC7338477.1"/>
    </source>
</evidence>
<name>A0ABW2LBX6_9BACT</name>
<feature type="compositionally biased region" description="Basic and acidic residues" evidence="1">
    <location>
        <begin position="697"/>
        <end position="718"/>
    </location>
</feature>
<gene>
    <name evidence="4" type="ORF">ACFQY0_14880</name>
</gene>
<feature type="compositionally biased region" description="Basic and acidic residues" evidence="1">
    <location>
        <begin position="396"/>
        <end position="407"/>
    </location>
</feature>
<dbReference type="InterPro" id="IPR052173">
    <property type="entry name" value="Beta-lactam_resp_regulator"/>
</dbReference>
<keyword evidence="5" id="KW-1185">Reference proteome</keyword>
<evidence type="ECO:0000256" key="1">
    <source>
        <dbReference type="SAM" id="MobiDB-lite"/>
    </source>
</evidence>
<protein>
    <submittedName>
        <fullName evidence="4">M56 family metallopeptidase</fullName>
    </submittedName>
</protein>
<evidence type="ECO:0000313" key="5">
    <source>
        <dbReference type="Proteomes" id="UP001596472"/>
    </source>
</evidence>
<evidence type="ECO:0000259" key="3">
    <source>
        <dbReference type="Pfam" id="PF05569"/>
    </source>
</evidence>
<dbReference type="InterPro" id="IPR008756">
    <property type="entry name" value="Peptidase_M56"/>
</dbReference>
<reference evidence="5" key="1">
    <citation type="journal article" date="2019" name="Int. J. Syst. Evol. Microbiol.">
        <title>The Global Catalogue of Microorganisms (GCM) 10K type strain sequencing project: providing services to taxonomists for standard genome sequencing and annotation.</title>
        <authorList>
            <consortium name="The Broad Institute Genomics Platform"/>
            <consortium name="The Broad Institute Genome Sequencing Center for Infectious Disease"/>
            <person name="Wu L."/>
            <person name="Ma J."/>
        </authorList>
    </citation>
    <scope>NUCLEOTIDE SEQUENCE [LARGE SCALE GENOMIC DNA]</scope>
    <source>
        <strain evidence="5">CGMCC 4.1467</strain>
    </source>
</reference>
<dbReference type="RefSeq" id="WP_379713848.1">
    <property type="nucleotide sequence ID" value="NZ_JBHTBS010000008.1"/>
</dbReference>
<dbReference type="Gene3D" id="3.30.2010.10">
    <property type="entry name" value="Metalloproteases ('zincins'), catalytic domain"/>
    <property type="match status" value="1"/>
</dbReference>
<dbReference type="EMBL" id="JBHTBS010000008">
    <property type="protein sequence ID" value="MFC7338477.1"/>
    <property type="molecule type" value="Genomic_DNA"/>
</dbReference>
<comment type="caution">
    <text evidence="4">The sequence shown here is derived from an EMBL/GenBank/DDBJ whole genome shotgun (WGS) entry which is preliminary data.</text>
</comment>
<dbReference type="PANTHER" id="PTHR34978:SF3">
    <property type="entry name" value="SLR0241 PROTEIN"/>
    <property type="match status" value="1"/>
</dbReference>